<evidence type="ECO:0000313" key="2">
    <source>
        <dbReference type="EMBL" id="PPQ84549.1"/>
    </source>
</evidence>
<dbReference type="OrthoDB" id="3255824at2759"/>
<dbReference type="EMBL" id="NHTK01004857">
    <property type="protein sequence ID" value="PPQ84549.1"/>
    <property type="molecule type" value="Genomic_DNA"/>
</dbReference>
<dbReference type="PANTHER" id="PTHR33050:SF7">
    <property type="entry name" value="RIBONUCLEASE H"/>
    <property type="match status" value="1"/>
</dbReference>
<dbReference type="STRING" id="181874.A0A409X1G8"/>
<sequence>IPFDHTESKKSRSSTSPSPEPDDAEHPNRPTKLMGSRVPGTTLSSAAYQAPTKIRRIFKNGWNEHVPLTTLTDKYCAKEAEEGDSATESLLRFENGVWTSVNKSLPHEGEIQLSFDEWFQAWNRLLQLIKEHFKYPEYLMWHRHYLRILEDDTRSEDWTLWKSYDITIRRRAVTNKEFDPSKFQERIWQQLSRRQDKVFIVSTIKSAASGLSSGRNNRHTPYTRNPEADNTTLMATSIVTLGTVTPNNALTPLRAPNGTPAPSAVPRDIMPNPAMPSEPSHINFPLPIVTPLIAAAWEDALSRANALAEFSDIPFGIRHGFDMGTTAALPSVSYIPPNHSSATLHPEIILNNIHQELAERRYTGPFHPFRLEALIGPFRTSPLGLVPKSNGQDFRLIQDFSYPRNDPLVSSVNSSIDISSFSCNWGCFQQVVEIILKAPTGSLAATLDVDSAFRRCPIHPSQIRNFVISWEDSCYIDHCAPFGASSSGFIFGRLADAFTTIAHSKGIGPSLNWVDDFLFFLISSSTTHFHGFSPLYSLNDIYELAEALGWPWKVSKTKPFSNAFKYLGFLWNIDQRSVEIPNDKKEKYLAKLKLWTTEARLTRREAENLLGTLIHCTLAIPDGRSRLSALIRFVASFNGTPSIHIRKQPNSSLLNDVAWWSSTLSLSFAGSILCEPPPQSHISFWVDASTSWGIGVIFDDSWDAWQLREGWNHGGRTIGWAEFVAVELGLSLAAARGHHNTHFLIHSDNQGVILAFQKGRSRSAEQNTVLQRINRLLTIHSIWLTFEYVPSASNLADPPSRGETVPDLARSSIDIEIPSDIAHFLITSPR</sequence>
<dbReference type="SUPFAM" id="SSF56672">
    <property type="entry name" value="DNA/RNA polymerases"/>
    <property type="match status" value="1"/>
</dbReference>
<reference evidence="2 3" key="1">
    <citation type="journal article" date="2018" name="Evol. Lett.">
        <title>Horizontal gene cluster transfer increased hallucinogenic mushroom diversity.</title>
        <authorList>
            <person name="Reynolds H.T."/>
            <person name="Vijayakumar V."/>
            <person name="Gluck-Thaler E."/>
            <person name="Korotkin H.B."/>
            <person name="Matheny P.B."/>
            <person name="Slot J.C."/>
        </authorList>
    </citation>
    <scope>NUCLEOTIDE SEQUENCE [LARGE SCALE GENOMIC DNA]</scope>
    <source>
        <strain evidence="2 3">2629</strain>
    </source>
</reference>
<feature type="region of interest" description="Disordered" evidence="1">
    <location>
        <begin position="1"/>
        <end position="44"/>
    </location>
</feature>
<feature type="compositionally biased region" description="Basic and acidic residues" evidence="1">
    <location>
        <begin position="1"/>
        <end position="10"/>
    </location>
</feature>
<gene>
    <name evidence="2" type="ORF">CVT24_006581</name>
</gene>
<accession>A0A409X1G8</accession>
<evidence type="ECO:0000313" key="3">
    <source>
        <dbReference type="Proteomes" id="UP000284842"/>
    </source>
</evidence>
<dbReference type="InParanoid" id="A0A409X1G8"/>
<comment type="caution">
    <text evidence="2">The sequence shown here is derived from an EMBL/GenBank/DDBJ whole genome shotgun (WGS) entry which is preliminary data.</text>
</comment>
<dbReference type="Gene3D" id="3.30.70.270">
    <property type="match status" value="1"/>
</dbReference>
<dbReference type="InterPro" id="IPR052055">
    <property type="entry name" value="Hepadnavirus_pol/RT"/>
</dbReference>
<dbReference type="PANTHER" id="PTHR33050">
    <property type="entry name" value="REVERSE TRANSCRIPTASE DOMAIN-CONTAINING PROTEIN"/>
    <property type="match status" value="1"/>
</dbReference>
<dbReference type="Gene3D" id="3.10.10.10">
    <property type="entry name" value="HIV Type 1 Reverse Transcriptase, subunit A, domain 1"/>
    <property type="match status" value="1"/>
</dbReference>
<dbReference type="InterPro" id="IPR043128">
    <property type="entry name" value="Rev_trsase/Diguanyl_cyclase"/>
</dbReference>
<dbReference type="Gene3D" id="3.30.420.10">
    <property type="entry name" value="Ribonuclease H-like superfamily/Ribonuclease H"/>
    <property type="match status" value="1"/>
</dbReference>
<dbReference type="InterPro" id="IPR043502">
    <property type="entry name" value="DNA/RNA_pol_sf"/>
</dbReference>
<dbReference type="CDD" id="cd06222">
    <property type="entry name" value="RNase_H_like"/>
    <property type="match status" value="1"/>
</dbReference>
<dbReference type="AlphaFoldDB" id="A0A409X1G8"/>
<dbReference type="Proteomes" id="UP000284842">
    <property type="component" value="Unassembled WGS sequence"/>
</dbReference>
<name>A0A409X1G8_9AGAR</name>
<organism evidence="2 3">
    <name type="scientific">Panaeolus cyanescens</name>
    <dbReference type="NCBI Taxonomy" id="181874"/>
    <lineage>
        <taxon>Eukaryota</taxon>
        <taxon>Fungi</taxon>
        <taxon>Dikarya</taxon>
        <taxon>Basidiomycota</taxon>
        <taxon>Agaricomycotina</taxon>
        <taxon>Agaricomycetes</taxon>
        <taxon>Agaricomycetidae</taxon>
        <taxon>Agaricales</taxon>
        <taxon>Agaricineae</taxon>
        <taxon>Galeropsidaceae</taxon>
        <taxon>Panaeolus</taxon>
    </lineage>
</organism>
<protein>
    <submittedName>
        <fullName evidence="2">Uncharacterized protein</fullName>
    </submittedName>
</protein>
<keyword evidence="3" id="KW-1185">Reference proteome</keyword>
<dbReference type="InterPro" id="IPR044730">
    <property type="entry name" value="RNase_H-like_dom_plant"/>
</dbReference>
<evidence type="ECO:0000256" key="1">
    <source>
        <dbReference type="SAM" id="MobiDB-lite"/>
    </source>
</evidence>
<feature type="non-terminal residue" evidence="2">
    <location>
        <position position="1"/>
    </location>
</feature>
<dbReference type="GO" id="GO:0003676">
    <property type="term" value="F:nucleic acid binding"/>
    <property type="evidence" value="ECO:0007669"/>
    <property type="project" value="InterPro"/>
</dbReference>
<dbReference type="InterPro" id="IPR036397">
    <property type="entry name" value="RNaseH_sf"/>
</dbReference>
<proteinExistence type="predicted"/>